<dbReference type="RefSeq" id="WP_072850457.1">
    <property type="nucleotide sequence ID" value="NZ_FQVI01000005.1"/>
</dbReference>
<evidence type="ECO:0000313" key="2">
    <source>
        <dbReference type="Proteomes" id="UP000184245"/>
    </source>
</evidence>
<dbReference type="STRING" id="1122155.SAMN02745158_01497"/>
<name>A0A1M4W5L0_9CLOT</name>
<organism evidence="1 2">
    <name type="scientific">Lactonifactor longoviformis DSM 17459</name>
    <dbReference type="NCBI Taxonomy" id="1122155"/>
    <lineage>
        <taxon>Bacteria</taxon>
        <taxon>Bacillati</taxon>
        <taxon>Bacillota</taxon>
        <taxon>Clostridia</taxon>
        <taxon>Eubacteriales</taxon>
        <taxon>Clostridiaceae</taxon>
        <taxon>Lactonifactor</taxon>
    </lineage>
</organism>
<accession>A0A1M4W5L0</accession>
<evidence type="ECO:0008006" key="3">
    <source>
        <dbReference type="Google" id="ProtNLM"/>
    </source>
</evidence>
<reference evidence="1 2" key="1">
    <citation type="submission" date="2016-11" db="EMBL/GenBank/DDBJ databases">
        <authorList>
            <person name="Jaros S."/>
            <person name="Januszkiewicz K."/>
            <person name="Wedrychowicz H."/>
        </authorList>
    </citation>
    <scope>NUCLEOTIDE SEQUENCE [LARGE SCALE GENOMIC DNA]</scope>
    <source>
        <strain evidence="1 2">DSM 17459</strain>
    </source>
</reference>
<sequence>MGYEPQLGKEEIRRLYSRLAAAFSQRPFGEVYEECHEMIRKYYSCFPLLLNMANLLLNHYALAPDPETGKGILEEIIRLSIRVKEGSRDIFLIRQANVLEATGYLEMGEPKRALALLQDTVMPILGEEILLSCAYEQTGQRDKAVETLQIDMYQKVIGLIGDAQKYLMLHMHEKEAFRETVQRMTAVSDCFRLDQLHPMSMGNLYYVAALGFLSQKSREEALDMLERFAEVWIQIELPVKLHGDEYFDKLGGWFKEFDLGDQAPLNDNVIKKSLLEALSPASGVGELAGDPRFELLVRRMKNKLN</sequence>
<dbReference type="EMBL" id="FQVI01000005">
    <property type="protein sequence ID" value="SHE76252.1"/>
    <property type="molecule type" value="Genomic_DNA"/>
</dbReference>
<proteinExistence type="predicted"/>
<dbReference type="AlphaFoldDB" id="A0A1M4W5L0"/>
<keyword evidence="2" id="KW-1185">Reference proteome</keyword>
<dbReference type="OrthoDB" id="9812495at2"/>
<gene>
    <name evidence="1" type="ORF">SAMN02745158_01497</name>
</gene>
<protein>
    <recommendedName>
        <fullName evidence="3">Tetratricopeptide repeat-containing protein</fullName>
    </recommendedName>
</protein>
<dbReference type="Proteomes" id="UP000184245">
    <property type="component" value="Unassembled WGS sequence"/>
</dbReference>
<evidence type="ECO:0000313" key="1">
    <source>
        <dbReference type="EMBL" id="SHE76252.1"/>
    </source>
</evidence>